<feature type="compositionally biased region" description="Low complexity" evidence="1">
    <location>
        <begin position="496"/>
        <end position="509"/>
    </location>
</feature>
<evidence type="ECO:0000256" key="1">
    <source>
        <dbReference type="SAM" id="MobiDB-lite"/>
    </source>
</evidence>
<dbReference type="PANTHER" id="PTHR35391:SF5">
    <property type="entry name" value="DUF6590 DOMAIN-CONTAINING PROTEIN"/>
    <property type="match status" value="1"/>
</dbReference>
<feature type="region of interest" description="Disordered" evidence="1">
    <location>
        <begin position="496"/>
        <end position="565"/>
    </location>
</feature>
<reference evidence="2 3" key="1">
    <citation type="submission" date="2017-06" db="EMBL/GenBank/DDBJ databases">
        <title>Cmopartive genomic analysis of Ambrosia Fusariam Clade fungi.</title>
        <authorList>
            <person name="Stajich J.E."/>
            <person name="Carrillo J."/>
            <person name="Kijimoto T."/>
            <person name="Eskalen A."/>
            <person name="O'Donnell K."/>
            <person name="Kasson M."/>
        </authorList>
    </citation>
    <scope>NUCLEOTIDE SEQUENCE [LARGE SCALE GENOMIC DNA]</scope>
    <source>
        <strain evidence="2 3">NRRL 20438</strain>
    </source>
</reference>
<proteinExistence type="predicted"/>
<comment type="caution">
    <text evidence="2">The sequence shown here is derived from an EMBL/GenBank/DDBJ whole genome shotgun (WGS) entry which is preliminary data.</text>
</comment>
<dbReference type="EMBL" id="NIZV01000673">
    <property type="protein sequence ID" value="RSL82939.1"/>
    <property type="molecule type" value="Genomic_DNA"/>
</dbReference>
<evidence type="ECO:0000313" key="2">
    <source>
        <dbReference type="EMBL" id="RSL82939.1"/>
    </source>
</evidence>
<evidence type="ECO:0000313" key="3">
    <source>
        <dbReference type="Proteomes" id="UP000288429"/>
    </source>
</evidence>
<gene>
    <name evidence="2" type="ORF">CDV31_016888</name>
</gene>
<feature type="region of interest" description="Disordered" evidence="1">
    <location>
        <begin position="244"/>
        <end position="280"/>
    </location>
</feature>
<feature type="compositionally biased region" description="Polar residues" evidence="1">
    <location>
        <begin position="510"/>
        <end position="526"/>
    </location>
</feature>
<accession>A0A428RZD4</accession>
<evidence type="ECO:0008006" key="4">
    <source>
        <dbReference type="Google" id="ProtNLM"/>
    </source>
</evidence>
<dbReference type="AlphaFoldDB" id="A0A428RZD4"/>
<feature type="region of interest" description="Disordered" evidence="1">
    <location>
        <begin position="97"/>
        <end position="119"/>
    </location>
</feature>
<sequence>MESQIQPDPQQGSQNLNIHDAKQRCFERIDDCATQKNPRFAAHAQGLEQMLQLWAKHSGVDARRGMSLDDRLKDHPDLKATVIGLLELIEQKISQALSSPADHGDAETTAAMMPTDDDDVDPEEFLIKQKWRSYNGNAWGTVGAAVDMLIELTAMIRKSTVRNSNLPTHFHRPDDYFAGYAKILARNWFKDARRSLTDQLGDSVFVRRRQMLYKMKHEEKISYTGTDPTAVSANSIPTLLTTREPTQGMKPLKPTTSRIKSLHPTPPIFANPSPSSTNLSQIDRNRLKQRNRKVWALSGITEGSVSIEETSFSYMYPEPPTLGEKQKYGLCPYCSVLLPASKLTKVAWRKHLHEDLQPYVCLSEKCQDPLQFFSNSEQWLQHMDKFHGKDWPQTLHMATWYCDRGHERVEFKSESELQNHLADHHESLSDAHVNALVRRNWGVGCREANVCPLCESTPSNIVPLMNDKDNASVLFRHLGDHLKALALFSLPSLNTGPASGGQKSSSGAQLPTNYDTKAHSSGNNLAVAQFDKDPDGSLTFDDDPRIPADTIGSEATMNKELRVQS</sequence>
<dbReference type="PANTHER" id="PTHR35391">
    <property type="entry name" value="C2H2-TYPE DOMAIN-CONTAINING PROTEIN-RELATED"/>
    <property type="match status" value="1"/>
</dbReference>
<keyword evidence="3" id="KW-1185">Reference proteome</keyword>
<organism evidence="2 3">
    <name type="scientific">Fusarium ambrosium</name>
    <dbReference type="NCBI Taxonomy" id="131363"/>
    <lineage>
        <taxon>Eukaryota</taxon>
        <taxon>Fungi</taxon>
        <taxon>Dikarya</taxon>
        <taxon>Ascomycota</taxon>
        <taxon>Pezizomycotina</taxon>
        <taxon>Sordariomycetes</taxon>
        <taxon>Hypocreomycetidae</taxon>
        <taxon>Hypocreales</taxon>
        <taxon>Nectriaceae</taxon>
        <taxon>Fusarium</taxon>
        <taxon>Fusarium solani species complex</taxon>
    </lineage>
</organism>
<dbReference type="Proteomes" id="UP000288429">
    <property type="component" value="Unassembled WGS sequence"/>
</dbReference>
<protein>
    <recommendedName>
        <fullName evidence="4">C2H2-type domain-containing protein</fullName>
    </recommendedName>
</protein>
<name>A0A428RZD4_9HYPO</name>